<dbReference type="Gene3D" id="2.10.25.10">
    <property type="entry name" value="Laminin"/>
    <property type="match status" value="3"/>
</dbReference>
<feature type="disulfide bond" evidence="3">
    <location>
        <begin position="114"/>
        <end position="129"/>
    </location>
</feature>
<dbReference type="InterPro" id="IPR000742">
    <property type="entry name" value="EGF"/>
</dbReference>
<feature type="domain" description="EGF-like" evidence="5">
    <location>
        <begin position="564"/>
        <end position="607"/>
    </location>
</feature>
<evidence type="ECO:0000256" key="4">
    <source>
        <dbReference type="SAM" id="Phobius"/>
    </source>
</evidence>
<keyword evidence="4" id="KW-1133">Transmembrane helix</keyword>
<evidence type="ECO:0000256" key="1">
    <source>
        <dbReference type="ARBA" id="ARBA00023157"/>
    </source>
</evidence>
<dbReference type="OrthoDB" id="9990982at2759"/>
<dbReference type="PROSITE" id="PS50026">
    <property type="entry name" value="EGF_3"/>
    <property type="match status" value="3"/>
</dbReference>
<evidence type="ECO:0000256" key="3">
    <source>
        <dbReference type="PROSITE-ProRule" id="PRU00124"/>
    </source>
</evidence>
<keyword evidence="4" id="KW-0472">Membrane</keyword>
<feature type="disulfide bond" evidence="3">
    <location>
        <begin position="243"/>
        <end position="261"/>
    </location>
</feature>
<comment type="caution">
    <text evidence="6">The sequence shown here is derived from an EMBL/GenBank/DDBJ whole genome shotgun (WGS) entry which is preliminary data.</text>
</comment>
<dbReference type="PROSITE" id="PS00022">
    <property type="entry name" value="EGF_1"/>
    <property type="match status" value="3"/>
</dbReference>
<reference evidence="6" key="1">
    <citation type="submission" date="2021-02" db="EMBL/GenBank/DDBJ databases">
        <authorList>
            <person name="Nowell W R."/>
        </authorList>
    </citation>
    <scope>NUCLEOTIDE SEQUENCE</scope>
</reference>
<evidence type="ECO:0000256" key="2">
    <source>
        <dbReference type="PROSITE-ProRule" id="PRU00076"/>
    </source>
</evidence>
<feature type="domain" description="EGF-like" evidence="5">
    <location>
        <begin position="782"/>
        <end position="824"/>
    </location>
</feature>
<dbReference type="Gene3D" id="4.10.400.10">
    <property type="entry name" value="Low-density Lipoprotein Receptor"/>
    <property type="match status" value="3"/>
</dbReference>
<name>A0A815IUG7_9BILA</name>
<comment type="caution">
    <text evidence="2">Lacks conserved residue(s) required for the propagation of feature annotation.</text>
</comment>
<protein>
    <recommendedName>
        <fullName evidence="5">EGF-like domain-containing protein</fullName>
    </recommendedName>
</protein>
<organism evidence="6 9">
    <name type="scientific">Adineta steineri</name>
    <dbReference type="NCBI Taxonomy" id="433720"/>
    <lineage>
        <taxon>Eukaryota</taxon>
        <taxon>Metazoa</taxon>
        <taxon>Spiralia</taxon>
        <taxon>Gnathifera</taxon>
        <taxon>Rotifera</taxon>
        <taxon>Eurotatoria</taxon>
        <taxon>Bdelloidea</taxon>
        <taxon>Adinetida</taxon>
        <taxon>Adinetidae</taxon>
        <taxon>Adineta</taxon>
    </lineage>
</organism>
<evidence type="ECO:0000259" key="5">
    <source>
        <dbReference type="PROSITE" id="PS50026"/>
    </source>
</evidence>
<dbReference type="PROSITE" id="PS50068">
    <property type="entry name" value="LDLRA_2"/>
    <property type="match status" value="4"/>
</dbReference>
<dbReference type="SUPFAM" id="SSF81321">
    <property type="entry name" value="Family A G protein-coupled receptor-like"/>
    <property type="match status" value="1"/>
</dbReference>
<dbReference type="PANTHER" id="PTHR24033:SF151">
    <property type="entry name" value="NOTCH 2"/>
    <property type="match status" value="1"/>
</dbReference>
<dbReference type="SUPFAM" id="SSF57424">
    <property type="entry name" value="LDL receptor-like module"/>
    <property type="match status" value="3"/>
</dbReference>
<keyword evidence="2" id="KW-0245">EGF-like domain</keyword>
<evidence type="ECO:0000313" key="9">
    <source>
        <dbReference type="Proteomes" id="UP000663877"/>
    </source>
</evidence>
<feature type="domain" description="EGF-like" evidence="5">
    <location>
        <begin position="525"/>
        <end position="561"/>
    </location>
</feature>
<dbReference type="CDD" id="cd00112">
    <property type="entry name" value="LDLa"/>
    <property type="match status" value="3"/>
</dbReference>
<evidence type="ECO:0000313" key="7">
    <source>
        <dbReference type="EMBL" id="CAF1604093.1"/>
    </source>
</evidence>
<feature type="disulfide bond" evidence="2">
    <location>
        <begin position="597"/>
        <end position="606"/>
    </location>
</feature>
<dbReference type="PROSITE" id="PS01186">
    <property type="entry name" value="EGF_2"/>
    <property type="match status" value="1"/>
</dbReference>
<evidence type="ECO:0000313" key="8">
    <source>
        <dbReference type="Proteomes" id="UP000663832"/>
    </source>
</evidence>
<dbReference type="InterPro" id="IPR002172">
    <property type="entry name" value="LDrepeatLR_classA_rpt"/>
</dbReference>
<dbReference type="Pfam" id="PF00008">
    <property type="entry name" value="EGF"/>
    <property type="match status" value="1"/>
</dbReference>
<feature type="transmembrane region" description="Helical" evidence="4">
    <location>
        <begin position="893"/>
        <end position="918"/>
    </location>
</feature>
<feature type="non-terminal residue" evidence="6">
    <location>
        <position position="1"/>
    </location>
</feature>
<dbReference type="SMART" id="SM00192">
    <property type="entry name" value="LDLa"/>
    <property type="match status" value="5"/>
</dbReference>
<dbReference type="Proteomes" id="UP000663877">
    <property type="component" value="Unassembled WGS sequence"/>
</dbReference>
<dbReference type="SMART" id="SM00181">
    <property type="entry name" value="EGF"/>
    <property type="match status" value="3"/>
</dbReference>
<keyword evidence="8" id="KW-1185">Reference proteome</keyword>
<keyword evidence="4" id="KW-0812">Transmembrane</keyword>
<dbReference type="InterPro" id="IPR051830">
    <property type="entry name" value="NOTCH_homolog"/>
</dbReference>
<dbReference type="Gene3D" id="1.20.1070.10">
    <property type="entry name" value="Rhodopsin 7-helix transmembrane proteins"/>
    <property type="match status" value="1"/>
</dbReference>
<feature type="disulfide bond" evidence="3">
    <location>
        <begin position="255"/>
        <end position="270"/>
    </location>
</feature>
<feature type="disulfide bond" evidence="2">
    <location>
        <begin position="814"/>
        <end position="823"/>
    </location>
</feature>
<feature type="transmembrane region" description="Helical" evidence="4">
    <location>
        <begin position="971"/>
        <end position="989"/>
    </location>
</feature>
<dbReference type="SUPFAM" id="SSF57196">
    <property type="entry name" value="EGF/Laminin"/>
    <property type="match status" value="3"/>
</dbReference>
<dbReference type="EMBL" id="CAJNOI010000998">
    <property type="protein sequence ID" value="CAF1371230.1"/>
    <property type="molecule type" value="Genomic_DNA"/>
</dbReference>
<sequence>MGIDELEERDTCVLNLANRFQCQTDKAECIPRLYLSDGFNDCKDGSDESLFFSCQSHSSEVGCKWRRGSLDLSTQFQFPHLCDGFVVIKIENITDEDDCPSSWINQCNSSWTRCDGYWHCRDGRDELQCPPVQHYPCKNKEQFYCMNRTTGQFACYSSHLAGDGREDCVGALDERVSGYCHRTNPTTGTKRFRCGNSSICLDQTQLCDGIRDCPIDNNEDEGALCSWLGNRSVPQENSEYFVCPNGYELPFIFRCDGNQDCTNGEDELYCKIGDPLKSINDEEHYLSNIDIYPLPLRIQSVSSERISKDMSSIAPKSRQSRTISNRDLVHATWYCNRGLLAYKNDKEICFCPFYLYGDRCEFQRRRVTITTYLETSDLYSNDFVPLKLVFYLINRENFHIIDYAQHVIIPYQIRMGLFVYDVGRLFIYLLFPIHQDTQSRQATHFVKIDAFILSNQSLDFQASWYYASPFAFLPVQHLAVQLILTNKFIGPIGTCIHGKRMPYVNSEESWCLCELGWTGTECGQRDTICNLNPCSPGSICISVGNKHVCLCTTNRFGSTCRVRTTHICQSNTCQNNGSCLTVDANAQRPNRQYYCACSDGFIGRNCEKDVARFNIQFESELIEKYSHVPVMILRLNYLQDSTQLVDTYRRLMKNIKLEKSLLTFHRDRETHRFDFAFIQLFTNARDIYGQYYLIASNSTSSLKKNVNDLAMHVNTSVLARNHCPYIDQLFDKTIVQLIPLQRAKYYQEPCQKHSQLICFHDENFMCICNRYRITQCFIYVHRLMNCSSSHSCLNDGLCLQQDEIRNPLDYVCICEECFFGDLCQFTTSQYSISLDALLGSIILVDMPFRQQSWLIKTTFIIISILFVIGFCLNTTIVALFIQQKKCRSTGCGSYIMVSSILSTGCLAVLTLKVIALVLKPELNNKMSCIVIEYFLKYLPTMVDWMHTCVFLERVSALHKGASFDKMKSKKIAQVVIISLTVLIGMSIIHDPLHRESITDLRLNEGRRS</sequence>
<dbReference type="AlphaFoldDB" id="A0A815IUG7"/>
<feature type="disulfide bond" evidence="2">
    <location>
        <begin position="551"/>
        <end position="560"/>
    </location>
</feature>
<proteinExistence type="predicted"/>
<dbReference type="InterPro" id="IPR036055">
    <property type="entry name" value="LDL_receptor-like_sf"/>
</dbReference>
<gene>
    <name evidence="6" type="ORF">BJG266_LOCUS36040</name>
    <name evidence="7" type="ORF">QVE165_LOCUS53068</name>
</gene>
<dbReference type="Proteomes" id="UP000663832">
    <property type="component" value="Unassembled WGS sequence"/>
</dbReference>
<evidence type="ECO:0000313" key="6">
    <source>
        <dbReference type="EMBL" id="CAF1371230.1"/>
    </source>
</evidence>
<keyword evidence="1 2" id="KW-1015">Disulfide bond</keyword>
<dbReference type="EMBL" id="CAJNOM010001347">
    <property type="protein sequence ID" value="CAF1604093.1"/>
    <property type="molecule type" value="Genomic_DNA"/>
</dbReference>
<accession>A0A815IUG7</accession>
<dbReference type="Pfam" id="PF00057">
    <property type="entry name" value="Ldl_recept_a"/>
    <property type="match status" value="1"/>
</dbReference>
<feature type="transmembrane region" description="Helical" evidence="4">
    <location>
        <begin position="860"/>
        <end position="881"/>
    </location>
</feature>
<dbReference type="PRINTS" id="PR00261">
    <property type="entry name" value="LDLRECEPTOR"/>
</dbReference>
<dbReference type="PANTHER" id="PTHR24033">
    <property type="entry name" value="EGF-LIKE DOMAIN-CONTAINING PROTEIN"/>
    <property type="match status" value="1"/>
</dbReference>